<name>A0ABN6J7Y8_9CLOT</name>
<protein>
    <recommendedName>
        <fullName evidence="3">Transposase</fullName>
    </recommendedName>
</protein>
<proteinExistence type="predicted"/>
<sequence length="54" mass="6062">MTKLGQMLIEEGIEKQATDTAIKAIEMGMSNEVISELTGLTDREINILRRAKRN</sequence>
<dbReference type="EMBL" id="AP024849">
    <property type="protein sequence ID" value="BCZ49396.1"/>
    <property type="molecule type" value="Genomic_DNA"/>
</dbReference>
<reference evidence="2" key="1">
    <citation type="submission" date="2021-07" db="EMBL/GenBank/DDBJ databases">
        <title>Complete genome sequencing of a Clostridium isolate.</title>
        <authorList>
            <person name="Ueki A."/>
            <person name="Tonouchi A."/>
        </authorList>
    </citation>
    <scope>NUCLEOTIDE SEQUENCE [LARGE SCALE GENOMIC DNA]</scope>
    <source>
        <strain evidence="2">C5S11</strain>
    </source>
</reference>
<organism evidence="1 2">
    <name type="scientific">Clostridium gelidum</name>
    <dbReference type="NCBI Taxonomy" id="704125"/>
    <lineage>
        <taxon>Bacteria</taxon>
        <taxon>Bacillati</taxon>
        <taxon>Bacillota</taxon>
        <taxon>Clostridia</taxon>
        <taxon>Eubacteriales</taxon>
        <taxon>Clostridiaceae</taxon>
        <taxon>Clostridium</taxon>
    </lineage>
</organism>
<gene>
    <name evidence="1" type="ORF">psyc5s11_54630</name>
</gene>
<dbReference type="RefSeq" id="WP_224035581.1">
    <property type="nucleotide sequence ID" value="NZ_AP024849.1"/>
</dbReference>
<dbReference type="Proteomes" id="UP000824633">
    <property type="component" value="Chromosome"/>
</dbReference>
<evidence type="ECO:0008006" key="3">
    <source>
        <dbReference type="Google" id="ProtNLM"/>
    </source>
</evidence>
<evidence type="ECO:0000313" key="2">
    <source>
        <dbReference type="Proteomes" id="UP000824633"/>
    </source>
</evidence>
<evidence type="ECO:0000313" key="1">
    <source>
        <dbReference type="EMBL" id="BCZ49396.1"/>
    </source>
</evidence>
<keyword evidence="2" id="KW-1185">Reference proteome</keyword>
<accession>A0ABN6J7Y8</accession>